<reference evidence="1 2" key="1">
    <citation type="submission" date="2018-03" db="EMBL/GenBank/DDBJ databases">
        <title>A gene transfer event suggests a long-term partnership between eustigmatophyte algae and a novel lineage of endosymbiotic bacteria.</title>
        <authorList>
            <person name="Yurchenko T."/>
            <person name="Sevcikova T."/>
            <person name="Pribyl P."/>
            <person name="El Karkouri K."/>
            <person name="Klimes V."/>
            <person name="Amaral R."/>
            <person name="Zbrankova V."/>
            <person name="Kim E."/>
            <person name="Raoult D."/>
            <person name="Santos L.M.A."/>
            <person name="Elias M."/>
        </authorList>
    </citation>
    <scope>NUCLEOTIDE SEQUENCE [LARGE SCALE GENOMIC DNA]</scope>
    <source>
        <strain evidence="1">CCALA 838</strain>
    </source>
</reference>
<proteinExistence type="predicted"/>
<evidence type="ECO:0000313" key="2">
    <source>
        <dbReference type="Proteomes" id="UP000241762"/>
    </source>
</evidence>
<keyword evidence="2" id="KW-1185">Reference proteome</keyword>
<dbReference type="SUPFAM" id="SSF51905">
    <property type="entry name" value="FAD/NAD(P)-binding domain"/>
    <property type="match status" value="1"/>
</dbReference>
<protein>
    <recommendedName>
        <fullName evidence="3">NADP transhydrogenase subunit alpha</fullName>
    </recommendedName>
</protein>
<dbReference type="PANTHER" id="PTHR16128:SF5">
    <property type="entry name" value="FAD_NAD(P)-BINDING OXIDOREDUCTASE FAMILY PROTEIN"/>
    <property type="match status" value="1"/>
</dbReference>
<gene>
    <name evidence="1" type="ORF">phytr_8120</name>
</gene>
<dbReference type="PANTHER" id="PTHR16128">
    <property type="entry name" value="FAD/NAD(P)-BINDING OXIDOREDUCTASE FAMILY PROTEIN"/>
    <property type="match status" value="1"/>
</dbReference>
<dbReference type="KEGG" id="ptc:phytr_8120"/>
<accession>A0A2P1P914</accession>
<dbReference type="Proteomes" id="UP000241762">
    <property type="component" value="Chromosome"/>
</dbReference>
<dbReference type="OrthoDB" id="5792777at2"/>
<dbReference type="RefSeq" id="WP_106874592.1">
    <property type="nucleotide sequence ID" value="NZ_CP027845.1"/>
</dbReference>
<dbReference type="AlphaFoldDB" id="A0A2P1P914"/>
<evidence type="ECO:0008006" key="3">
    <source>
        <dbReference type="Google" id="ProtNLM"/>
    </source>
</evidence>
<name>A0A2P1P914_9RICK</name>
<evidence type="ECO:0000313" key="1">
    <source>
        <dbReference type="EMBL" id="AVP87745.1"/>
    </source>
</evidence>
<dbReference type="Gene3D" id="3.90.660.10">
    <property type="match status" value="1"/>
</dbReference>
<organism evidence="1 2">
    <name type="scientific">Candidatus Phycorickettsia trachydisci</name>
    <dbReference type="NCBI Taxonomy" id="2115978"/>
    <lineage>
        <taxon>Bacteria</taxon>
        <taxon>Pseudomonadati</taxon>
        <taxon>Pseudomonadota</taxon>
        <taxon>Alphaproteobacteria</taxon>
        <taxon>Rickettsiales</taxon>
        <taxon>Rickettsiaceae</taxon>
        <taxon>Candidatus Phycorickettsia</taxon>
    </lineage>
</organism>
<dbReference type="Pfam" id="PF13450">
    <property type="entry name" value="NAD_binding_8"/>
    <property type="match status" value="1"/>
</dbReference>
<dbReference type="Gene3D" id="3.50.50.60">
    <property type="entry name" value="FAD/NAD(P)-binding domain"/>
    <property type="match status" value="1"/>
</dbReference>
<dbReference type="EMBL" id="CP027845">
    <property type="protein sequence ID" value="AVP87745.1"/>
    <property type="molecule type" value="Genomic_DNA"/>
</dbReference>
<sequence>MKPSIAIIGAGISGLILAKKLQDKALVTVFEKARGVGGRMSTRYTDPFYFDHGAQCFTARTKEFQQFLEPYIQKGLIHEWLGNVINLEIEQEATTRLWKESHLVASPNMNSLCKELAKEINVITNLEIAPINERIKNKWLLKDKDGNQIGTYDWIISTAPPRQTISLFENYLADNNPIRNVSMHGGFSLMIGFNRPWDQDWIAAKVINNPIKWISINSTKPHRPKNVTCIVAHSSNSWSNKHIDDRIDISQTFLLKEFEKVTSINCEGTDYIETHRWRYAIVHKTQKSNFYLDPKLQLAATSDWCSTSRIEEVWWSSKMLSAEILNIINCM</sequence>
<dbReference type="InterPro" id="IPR036188">
    <property type="entry name" value="FAD/NAD-bd_sf"/>
</dbReference>